<feature type="compositionally biased region" description="Gly residues" evidence="2">
    <location>
        <begin position="92"/>
        <end position="102"/>
    </location>
</feature>
<dbReference type="EMBL" id="CP009706">
    <property type="protein sequence ID" value="AIU72685.1"/>
    <property type="molecule type" value="Genomic_DNA"/>
</dbReference>
<evidence type="ECO:0000256" key="2">
    <source>
        <dbReference type="SAM" id="MobiDB-lite"/>
    </source>
</evidence>
<dbReference type="RefSeq" id="WP_025802020.1">
    <property type="nucleotide sequence ID" value="NZ_CP009706.1"/>
</dbReference>
<protein>
    <recommendedName>
        <fullName evidence="1">UPF0229 protein AT03_10010</fullName>
    </recommendedName>
</protein>
<dbReference type="NCBIfam" id="NF003707">
    <property type="entry name" value="PRK05325.1-2"/>
    <property type="match status" value="1"/>
</dbReference>
<dbReference type="PANTHER" id="PTHR30510">
    <property type="entry name" value="UPF0229 PROTEIN YEAH"/>
    <property type="match status" value="1"/>
</dbReference>
<evidence type="ECO:0000256" key="1">
    <source>
        <dbReference type="HAMAP-Rule" id="MF_01232"/>
    </source>
</evidence>
<evidence type="ECO:0000313" key="3">
    <source>
        <dbReference type="EMBL" id="AIU72685.1"/>
    </source>
</evidence>
<reference evidence="3 4" key="1">
    <citation type="journal article" date="2014" name="Gut Pathog.">
        <title>Gene clusters of Hafnia alvei strain FB1 important in survival and pathogenesis: a draft genome perspective.</title>
        <authorList>
            <person name="Tan J.Y."/>
            <person name="Yin W.F."/>
            <person name="Chan K.G."/>
        </authorList>
    </citation>
    <scope>NUCLEOTIDE SEQUENCE [LARGE SCALE GENOMIC DNA]</scope>
    <source>
        <strain evidence="3 4">FB1</strain>
    </source>
</reference>
<dbReference type="KEGG" id="hav:AT03_10010"/>
<gene>
    <name evidence="3" type="ORF">AT03_10010</name>
</gene>
<dbReference type="OrthoDB" id="9788289at2"/>
<dbReference type="HAMAP" id="MF_01232">
    <property type="entry name" value="UPF0229"/>
    <property type="match status" value="1"/>
</dbReference>
<organism evidence="3 4">
    <name type="scientific">Hafnia alvei FB1</name>
    <dbReference type="NCBI Taxonomy" id="1453496"/>
    <lineage>
        <taxon>Bacteria</taxon>
        <taxon>Pseudomonadati</taxon>
        <taxon>Pseudomonadota</taxon>
        <taxon>Gammaproteobacteria</taxon>
        <taxon>Enterobacterales</taxon>
        <taxon>Hafniaceae</taxon>
        <taxon>Hafnia</taxon>
    </lineage>
</organism>
<evidence type="ECO:0000313" key="4">
    <source>
        <dbReference type="Proteomes" id="UP000029986"/>
    </source>
</evidence>
<accession>A0A097R1T2</accession>
<feature type="region of interest" description="Disordered" evidence="2">
    <location>
        <begin position="47"/>
        <end position="110"/>
    </location>
</feature>
<dbReference type="AlphaFoldDB" id="A0A097R1T2"/>
<dbReference type="Pfam" id="PF04285">
    <property type="entry name" value="DUF444"/>
    <property type="match status" value="1"/>
</dbReference>
<proteinExistence type="inferred from homology"/>
<feature type="compositionally biased region" description="Basic and acidic residues" evidence="2">
    <location>
        <begin position="77"/>
        <end position="90"/>
    </location>
</feature>
<dbReference type="PATRIC" id="fig|1453496.5.peg.2011"/>
<name>A0A097R1T2_HAFAL</name>
<dbReference type="NCBIfam" id="NF003708">
    <property type="entry name" value="PRK05325.1-3"/>
    <property type="match status" value="1"/>
</dbReference>
<dbReference type="HOGENOM" id="CLU_049702_0_0_6"/>
<comment type="similarity">
    <text evidence="1">Belongs to the UPF0229 family.</text>
</comment>
<dbReference type="PANTHER" id="PTHR30510:SF2">
    <property type="entry name" value="UPF0229 PROTEIN YEAH"/>
    <property type="match status" value="1"/>
</dbReference>
<dbReference type="InterPro" id="IPR006698">
    <property type="entry name" value="UPF0229"/>
</dbReference>
<dbReference type="Proteomes" id="UP000029986">
    <property type="component" value="Chromosome"/>
</dbReference>
<keyword evidence="4" id="KW-1185">Reference proteome</keyword>
<sequence length="425" mass="49502">MAYFIDRRLNGKNKSMVNRQRFLRRYKSQIKHSMADAINKRSVTDVESGESVSIPNEDISEPMFHQGRGGQRHRVHPGNDHFVQNDRIERPQGGGGGGGSGQGEASKDGEGEDEFVFQISKDEYLDLLFEDLALPNLRKNQYKQLTEYKTHRSGFTSNGVPANISVVRSLQNSLARRTAMTAGKRRELHELESVLEELRHSEPAQLLEEERIRKEIAELRQRIDRVPFIDTFDLRYKNYERRPEPSSQAVMFCLMDVSGSMDQATKDMAKRFYILLYLFLSRTYKNVDVVYIRHHTQAKEVDEQEFFYSQETGGTIVSSALKLMDEIVRERYNSAEWNVYAAQASDGDNWADDSPLCSELLANKLLPQVRYYSYIEITRRAHQTLWREYEGLKQRFENFAMQHIREPDDIYPVFRELFQAQVNKN</sequence>
<dbReference type="eggNOG" id="COG2718">
    <property type="taxonomic scope" value="Bacteria"/>
</dbReference>